<dbReference type="Pfam" id="PF22041">
    <property type="entry name" value="GST_C_7"/>
    <property type="match status" value="1"/>
</dbReference>
<accession>A0A9P7VIE0</accession>
<dbReference type="Proteomes" id="UP000812287">
    <property type="component" value="Unassembled WGS sequence"/>
</dbReference>
<protein>
    <recommendedName>
        <fullName evidence="1">Glutathione S-transferase UstS-like C-terminal domain-containing protein</fullName>
    </recommendedName>
</protein>
<dbReference type="RefSeq" id="XP_043034682.1">
    <property type="nucleotide sequence ID" value="XM_043177853.1"/>
</dbReference>
<dbReference type="EMBL" id="MU250563">
    <property type="protein sequence ID" value="KAG7441182.1"/>
    <property type="molecule type" value="Genomic_DNA"/>
</dbReference>
<evidence type="ECO:0000313" key="3">
    <source>
        <dbReference type="Proteomes" id="UP000812287"/>
    </source>
</evidence>
<organism evidence="2 3">
    <name type="scientific">Guyanagaster necrorhizus</name>
    <dbReference type="NCBI Taxonomy" id="856835"/>
    <lineage>
        <taxon>Eukaryota</taxon>
        <taxon>Fungi</taxon>
        <taxon>Dikarya</taxon>
        <taxon>Basidiomycota</taxon>
        <taxon>Agaricomycotina</taxon>
        <taxon>Agaricomycetes</taxon>
        <taxon>Agaricomycetidae</taxon>
        <taxon>Agaricales</taxon>
        <taxon>Marasmiineae</taxon>
        <taxon>Physalacriaceae</taxon>
        <taxon>Guyanagaster</taxon>
    </lineage>
</organism>
<keyword evidence="3" id="KW-1185">Reference proteome</keyword>
<evidence type="ECO:0000259" key="1">
    <source>
        <dbReference type="Pfam" id="PF22041"/>
    </source>
</evidence>
<proteinExistence type="predicted"/>
<dbReference type="AlphaFoldDB" id="A0A9P7VIE0"/>
<dbReference type="GeneID" id="66100140"/>
<gene>
    <name evidence="2" type="ORF">BT62DRAFT_1011996</name>
</gene>
<name>A0A9P7VIE0_9AGAR</name>
<evidence type="ECO:0000313" key="2">
    <source>
        <dbReference type="EMBL" id="KAG7441182.1"/>
    </source>
</evidence>
<feature type="domain" description="Glutathione S-transferase UstS-like C-terminal" evidence="1">
    <location>
        <begin position="7"/>
        <end position="55"/>
    </location>
</feature>
<sequence length="75" mass="8665">MTTAYTSKKVWVMVKDNLGKMGKWFERSEDDFVMGREPCFADMAVITNWISTRSTRDAIACSLQADLPHLPFFDR</sequence>
<dbReference type="InterPro" id="IPR054416">
    <property type="entry name" value="GST_UstS-like_C"/>
</dbReference>
<comment type="caution">
    <text evidence="2">The sequence shown here is derived from an EMBL/GenBank/DDBJ whole genome shotgun (WGS) entry which is preliminary data.</text>
</comment>
<dbReference type="OrthoDB" id="4951845at2759"/>
<dbReference type="Gene3D" id="1.20.1050.10">
    <property type="match status" value="1"/>
</dbReference>
<reference evidence="2" key="1">
    <citation type="submission" date="2020-11" db="EMBL/GenBank/DDBJ databases">
        <title>Adaptations for nitrogen fixation in a non-lichenized fungal sporocarp promotes dispersal by wood-feeding termites.</title>
        <authorList>
            <consortium name="DOE Joint Genome Institute"/>
            <person name="Koch R.A."/>
            <person name="Yoon G."/>
            <person name="Arayal U."/>
            <person name="Lail K."/>
            <person name="Amirebrahimi M."/>
            <person name="Labutti K."/>
            <person name="Lipzen A."/>
            <person name="Riley R."/>
            <person name="Barry K."/>
            <person name="Henrissat B."/>
            <person name="Grigoriev I.V."/>
            <person name="Herr J.R."/>
            <person name="Aime M.C."/>
        </authorList>
    </citation>
    <scope>NUCLEOTIDE SEQUENCE</scope>
    <source>
        <strain evidence="2">MCA 3950</strain>
    </source>
</reference>